<evidence type="ECO:0000313" key="1">
    <source>
        <dbReference type="EMBL" id="EOY27126.1"/>
    </source>
</evidence>
<protein>
    <submittedName>
        <fullName evidence="1">Uncharacterized protein</fullName>
    </submittedName>
</protein>
<name>A0A061GC27_THECC</name>
<proteinExistence type="predicted"/>
<accession>A0A061GC27</accession>
<evidence type="ECO:0000313" key="2">
    <source>
        <dbReference type="Proteomes" id="UP000026915"/>
    </source>
</evidence>
<dbReference type="Gramene" id="EOY27126">
    <property type="protein sequence ID" value="EOY27126"/>
    <property type="gene ID" value="TCM_029054"/>
</dbReference>
<sequence>MWPDLATMAPDRCFPAVGSGHGVPDPTVGFSRKAPDPVLPRGQIWGLSAKSGWISVESYRKGLDRRFSTIFDCCHHQHHLRC</sequence>
<dbReference type="InParanoid" id="A0A061GC27"/>
<dbReference type="EMBL" id="CM001884">
    <property type="protein sequence ID" value="EOY27126.1"/>
    <property type="molecule type" value="Genomic_DNA"/>
</dbReference>
<dbReference type="HOGENOM" id="CLU_2563037_0_0_1"/>
<keyword evidence="2" id="KW-1185">Reference proteome</keyword>
<reference evidence="1 2" key="1">
    <citation type="journal article" date="2013" name="Genome Biol.">
        <title>The genome sequence of the most widely cultivated cacao type and its use to identify candidate genes regulating pod color.</title>
        <authorList>
            <person name="Motamayor J.C."/>
            <person name="Mockaitis K."/>
            <person name="Schmutz J."/>
            <person name="Haiminen N."/>
            <person name="Iii D.L."/>
            <person name="Cornejo O."/>
            <person name="Findley S.D."/>
            <person name="Zheng P."/>
            <person name="Utro F."/>
            <person name="Royaert S."/>
            <person name="Saski C."/>
            <person name="Jenkins J."/>
            <person name="Podicheti R."/>
            <person name="Zhao M."/>
            <person name="Scheffler B.E."/>
            <person name="Stack J.C."/>
            <person name="Feltus F.A."/>
            <person name="Mustiga G.M."/>
            <person name="Amores F."/>
            <person name="Phillips W."/>
            <person name="Marelli J.P."/>
            <person name="May G.D."/>
            <person name="Shapiro H."/>
            <person name="Ma J."/>
            <person name="Bustamante C.D."/>
            <person name="Schnell R.J."/>
            <person name="Main D."/>
            <person name="Gilbert D."/>
            <person name="Parida L."/>
            <person name="Kuhn D.N."/>
        </authorList>
    </citation>
    <scope>NUCLEOTIDE SEQUENCE [LARGE SCALE GENOMIC DNA]</scope>
    <source>
        <strain evidence="2">cv. Matina 1-6</strain>
    </source>
</reference>
<dbReference type="AlphaFoldDB" id="A0A061GC27"/>
<dbReference type="Proteomes" id="UP000026915">
    <property type="component" value="Chromosome 6"/>
</dbReference>
<organism evidence="1 2">
    <name type="scientific">Theobroma cacao</name>
    <name type="common">Cacao</name>
    <name type="synonym">Cocoa</name>
    <dbReference type="NCBI Taxonomy" id="3641"/>
    <lineage>
        <taxon>Eukaryota</taxon>
        <taxon>Viridiplantae</taxon>
        <taxon>Streptophyta</taxon>
        <taxon>Embryophyta</taxon>
        <taxon>Tracheophyta</taxon>
        <taxon>Spermatophyta</taxon>
        <taxon>Magnoliopsida</taxon>
        <taxon>eudicotyledons</taxon>
        <taxon>Gunneridae</taxon>
        <taxon>Pentapetalae</taxon>
        <taxon>rosids</taxon>
        <taxon>malvids</taxon>
        <taxon>Malvales</taxon>
        <taxon>Malvaceae</taxon>
        <taxon>Byttnerioideae</taxon>
        <taxon>Theobroma</taxon>
    </lineage>
</organism>
<gene>
    <name evidence="1" type="ORF">TCM_029054</name>
</gene>